<dbReference type="RefSeq" id="WP_201080073.1">
    <property type="nucleotide sequence ID" value="NZ_CP067420.1"/>
</dbReference>
<name>A0ABX7BDG9_9PROT</name>
<feature type="transmembrane region" description="Helical" evidence="7">
    <location>
        <begin position="9"/>
        <end position="27"/>
    </location>
</feature>
<feature type="transmembrane region" description="Helical" evidence="7">
    <location>
        <begin position="83"/>
        <end position="101"/>
    </location>
</feature>
<gene>
    <name evidence="8" type="ORF">IGS68_11550</name>
</gene>
<dbReference type="InterPro" id="IPR006726">
    <property type="entry name" value="PHBA_efflux_AaeB/fusaric-R"/>
</dbReference>
<protein>
    <submittedName>
        <fullName evidence="8">FUSC family protein</fullName>
    </submittedName>
</protein>
<feature type="transmembrane region" description="Helical" evidence="7">
    <location>
        <begin position="414"/>
        <end position="433"/>
    </location>
</feature>
<feature type="transmembrane region" description="Helical" evidence="7">
    <location>
        <begin position="439"/>
        <end position="458"/>
    </location>
</feature>
<reference evidence="8" key="1">
    <citation type="submission" date="2021-02" db="EMBL/GenBank/DDBJ databases">
        <title>Skermanella TT6 skin isolate.</title>
        <authorList>
            <person name="Lee K."/>
            <person name="Ganzorig M."/>
        </authorList>
    </citation>
    <scope>NUCLEOTIDE SEQUENCE</scope>
    <source>
        <strain evidence="8">TT6</strain>
    </source>
</reference>
<evidence type="ECO:0000313" key="9">
    <source>
        <dbReference type="Proteomes" id="UP000595197"/>
    </source>
</evidence>
<accession>A0ABX7BDG9</accession>
<dbReference type="PANTHER" id="PTHR30509:SF9">
    <property type="entry name" value="MULTIDRUG RESISTANCE PROTEIN MDTO"/>
    <property type="match status" value="1"/>
</dbReference>
<feature type="transmembrane region" description="Helical" evidence="7">
    <location>
        <begin position="361"/>
        <end position="380"/>
    </location>
</feature>
<evidence type="ECO:0000256" key="2">
    <source>
        <dbReference type="ARBA" id="ARBA00022448"/>
    </source>
</evidence>
<feature type="transmembrane region" description="Helical" evidence="7">
    <location>
        <begin position="56"/>
        <end position="77"/>
    </location>
</feature>
<keyword evidence="9" id="KW-1185">Reference proteome</keyword>
<proteinExistence type="predicted"/>
<dbReference type="Pfam" id="PF04632">
    <property type="entry name" value="FUSC"/>
    <property type="match status" value="1"/>
</dbReference>
<sequence length="669" mass="71636">MFLFDPRNLLFAAKAYGAAMLALYIAFAMDLPHPSWSMLTVFVVAQPLAGMVQSKAAYRVIGTIVGSAFAVFAITAFNGSPELLSLVLSLWVGLCVYATVLEKTPRSYAFMLAGYTAGFVAFPIVDTPAIIFDTAIARCQEIILGILCMVVVSQIVFPQRVGPQLMGRLSAWFDDAGRWSSDVLTERTAGTAGEADRHRLIVNAAALDALRVHARYDTPELRGADAGIRRLQRRLQMLLSNAVAIQDRLRTLHRTCPDLAEAWSPLLADAASWIDGSAGSDPQDRQKSRDQLLARIDAAAPPDGEIRRDADAMLVRSLAARVRDLILYWDESLTLRETIQSGERVASREEAPSLHRDHLPAALSGAAASVAVLLCTGFWIATGWSHGYLAAMMAGVGASLFATLDNPAGAAAKFLNLAIVAMLLAGGYLLFVLPAVTSFPMLVVALAPVFIPLAAAIAVPTHIPVALPVLLTTAATLALQNTYTIDFAEFLNGGIAQVIGLGSAVVALSLTRSLGADWTVGRLMQAVRRDLARLAGGDAGLDRRRFEGRMYDRLGGLVPRLALVSARPEGRHLMRDALAGLRVGLNLLALRRDRDRLPPEAAAELSRVLAAIRGHFAGTGGDRSTEDLRTALDGTVARLSAMETGPAGTEVLLSLFGIRQALVHFQRPA</sequence>
<evidence type="ECO:0000256" key="6">
    <source>
        <dbReference type="ARBA" id="ARBA00023136"/>
    </source>
</evidence>
<evidence type="ECO:0000256" key="4">
    <source>
        <dbReference type="ARBA" id="ARBA00022692"/>
    </source>
</evidence>
<dbReference type="EMBL" id="CP067420">
    <property type="protein sequence ID" value="QQP91790.1"/>
    <property type="molecule type" value="Genomic_DNA"/>
</dbReference>
<feature type="transmembrane region" description="Helical" evidence="7">
    <location>
        <begin position="495"/>
        <end position="515"/>
    </location>
</feature>
<evidence type="ECO:0000313" key="8">
    <source>
        <dbReference type="EMBL" id="QQP91790.1"/>
    </source>
</evidence>
<evidence type="ECO:0000256" key="7">
    <source>
        <dbReference type="SAM" id="Phobius"/>
    </source>
</evidence>
<feature type="transmembrane region" description="Helical" evidence="7">
    <location>
        <begin position="108"/>
        <end position="130"/>
    </location>
</feature>
<keyword evidence="4 7" id="KW-0812">Transmembrane</keyword>
<feature type="transmembrane region" description="Helical" evidence="7">
    <location>
        <begin position="386"/>
        <end position="402"/>
    </location>
</feature>
<dbReference type="PANTHER" id="PTHR30509">
    <property type="entry name" value="P-HYDROXYBENZOIC ACID EFFLUX PUMP SUBUNIT-RELATED"/>
    <property type="match status" value="1"/>
</dbReference>
<keyword evidence="6 7" id="KW-0472">Membrane</keyword>
<keyword evidence="5 7" id="KW-1133">Transmembrane helix</keyword>
<keyword evidence="3" id="KW-1003">Cell membrane</keyword>
<evidence type="ECO:0000256" key="5">
    <source>
        <dbReference type="ARBA" id="ARBA00022989"/>
    </source>
</evidence>
<comment type="subcellular location">
    <subcellularLocation>
        <location evidence="1">Cell membrane</location>
        <topology evidence="1">Multi-pass membrane protein</topology>
    </subcellularLocation>
</comment>
<evidence type="ECO:0000256" key="3">
    <source>
        <dbReference type="ARBA" id="ARBA00022475"/>
    </source>
</evidence>
<dbReference type="Proteomes" id="UP000595197">
    <property type="component" value="Chromosome"/>
</dbReference>
<evidence type="ECO:0000256" key="1">
    <source>
        <dbReference type="ARBA" id="ARBA00004651"/>
    </source>
</evidence>
<organism evidence="8 9">
    <name type="scientific">Skermanella cutis</name>
    <dbReference type="NCBI Taxonomy" id="2775420"/>
    <lineage>
        <taxon>Bacteria</taxon>
        <taxon>Pseudomonadati</taxon>
        <taxon>Pseudomonadota</taxon>
        <taxon>Alphaproteobacteria</taxon>
        <taxon>Rhodospirillales</taxon>
        <taxon>Azospirillaceae</taxon>
        <taxon>Skermanella</taxon>
    </lineage>
</organism>
<keyword evidence="2" id="KW-0813">Transport</keyword>
<feature type="transmembrane region" description="Helical" evidence="7">
    <location>
        <begin position="142"/>
        <end position="158"/>
    </location>
</feature>